<keyword evidence="4" id="KW-1185">Reference proteome</keyword>
<dbReference type="Gene3D" id="1.10.1660.10">
    <property type="match status" value="1"/>
</dbReference>
<dbReference type="PROSITE" id="PS00552">
    <property type="entry name" value="HTH_MERR_1"/>
    <property type="match status" value="1"/>
</dbReference>
<dbReference type="InterPro" id="IPR000551">
    <property type="entry name" value="MerR-type_HTH_dom"/>
</dbReference>
<dbReference type="CDD" id="cd01106">
    <property type="entry name" value="HTH_TipAL-Mta"/>
    <property type="match status" value="1"/>
</dbReference>
<feature type="domain" description="HTH merR-type" evidence="2">
    <location>
        <begin position="3"/>
        <end position="72"/>
    </location>
</feature>
<evidence type="ECO:0000313" key="4">
    <source>
        <dbReference type="Proteomes" id="UP000315215"/>
    </source>
</evidence>
<protein>
    <submittedName>
        <fullName evidence="3">MerR family transcriptional regulator</fullName>
    </submittedName>
</protein>
<dbReference type="InterPro" id="IPR009061">
    <property type="entry name" value="DNA-bd_dom_put_sf"/>
</dbReference>
<proteinExistence type="predicted"/>
<dbReference type="InterPro" id="IPR047057">
    <property type="entry name" value="MerR_fam"/>
</dbReference>
<organism evidence="3 4">
    <name type="scientific">Radiobacillus deserti</name>
    <dbReference type="NCBI Taxonomy" id="2594883"/>
    <lineage>
        <taxon>Bacteria</taxon>
        <taxon>Bacillati</taxon>
        <taxon>Bacillota</taxon>
        <taxon>Bacilli</taxon>
        <taxon>Bacillales</taxon>
        <taxon>Bacillaceae</taxon>
        <taxon>Radiobacillus</taxon>
    </lineage>
</organism>
<dbReference type="GO" id="GO:0003700">
    <property type="term" value="F:DNA-binding transcription factor activity"/>
    <property type="evidence" value="ECO:0007669"/>
    <property type="project" value="InterPro"/>
</dbReference>
<dbReference type="PANTHER" id="PTHR30204:SF96">
    <property type="entry name" value="CHROMOSOME-ANCHORING PROTEIN RACA"/>
    <property type="match status" value="1"/>
</dbReference>
<dbReference type="EMBL" id="CP041666">
    <property type="protein sequence ID" value="QDP39276.1"/>
    <property type="molecule type" value="Genomic_DNA"/>
</dbReference>
<dbReference type="KEGG" id="aqt:FN924_03150"/>
<dbReference type="AlphaFoldDB" id="A0A516KD97"/>
<dbReference type="SMART" id="SM00422">
    <property type="entry name" value="HTH_MERR"/>
    <property type="match status" value="1"/>
</dbReference>
<accession>A0A516KD97</accession>
<dbReference type="PANTHER" id="PTHR30204">
    <property type="entry name" value="REDOX-CYCLING DRUG-SENSING TRANSCRIPTIONAL ACTIVATOR SOXR"/>
    <property type="match status" value="1"/>
</dbReference>
<dbReference type="OrthoDB" id="1894615at2"/>
<dbReference type="SUPFAM" id="SSF46955">
    <property type="entry name" value="Putative DNA-binding domain"/>
    <property type="match status" value="1"/>
</dbReference>
<keyword evidence="1" id="KW-0238">DNA-binding</keyword>
<gene>
    <name evidence="3" type="ORF">FN924_03150</name>
</gene>
<reference evidence="3 4" key="1">
    <citation type="submission" date="2019-07" db="EMBL/GenBank/DDBJ databases">
        <authorList>
            <person name="Li J."/>
        </authorList>
    </citation>
    <scope>NUCLEOTIDE SEQUENCE [LARGE SCALE GENOMIC DNA]</scope>
    <source>
        <strain evidence="3 4">TKL69</strain>
    </source>
</reference>
<sequence length="252" mass="29111">MTYLSTGEVAKKLNVSLRTIRYYDNIDLVKPTMKKEDGTRFYTPDDIVMLQKVLLLKATSMPLKNIEKVINHITIQEVLAIHKEQLEQDFEQLSESLSHTNTLINTVKLEGDIQWEHLLPLLLEDRVSRQKRKTEAMDDLFTDEEQMILSEQLPKMETDSTDVTKWMNIIKRIELCLAEGKSPRSEEGRLIAEDTLILSNEMFNGNAELEQKFWEARKSETQSADLNLYPVNNAVMMFMEEAIEGLEKATGK</sequence>
<dbReference type="Proteomes" id="UP000315215">
    <property type="component" value="Chromosome"/>
</dbReference>
<name>A0A516KD97_9BACI</name>
<evidence type="ECO:0000256" key="1">
    <source>
        <dbReference type="ARBA" id="ARBA00023125"/>
    </source>
</evidence>
<dbReference type="GO" id="GO:0003677">
    <property type="term" value="F:DNA binding"/>
    <property type="evidence" value="ECO:0007669"/>
    <property type="project" value="UniProtKB-KW"/>
</dbReference>
<dbReference type="RefSeq" id="WP_143892026.1">
    <property type="nucleotide sequence ID" value="NZ_CP041666.1"/>
</dbReference>
<dbReference type="Pfam" id="PF13411">
    <property type="entry name" value="MerR_1"/>
    <property type="match status" value="1"/>
</dbReference>
<dbReference type="PROSITE" id="PS50937">
    <property type="entry name" value="HTH_MERR_2"/>
    <property type="match status" value="1"/>
</dbReference>
<evidence type="ECO:0000259" key="2">
    <source>
        <dbReference type="PROSITE" id="PS50937"/>
    </source>
</evidence>
<evidence type="ECO:0000313" key="3">
    <source>
        <dbReference type="EMBL" id="QDP39276.1"/>
    </source>
</evidence>